<evidence type="ECO:0000256" key="1">
    <source>
        <dbReference type="SAM" id="MobiDB-lite"/>
    </source>
</evidence>
<feature type="compositionally biased region" description="Basic and acidic residues" evidence="1">
    <location>
        <begin position="309"/>
        <end position="319"/>
    </location>
</feature>
<feature type="compositionally biased region" description="Basic and acidic residues" evidence="1">
    <location>
        <begin position="100"/>
        <end position="117"/>
    </location>
</feature>
<feature type="compositionally biased region" description="Polar residues" evidence="1">
    <location>
        <begin position="245"/>
        <end position="260"/>
    </location>
</feature>
<name>A0A484FI74_COLOR</name>
<feature type="region of interest" description="Disordered" evidence="1">
    <location>
        <begin position="230"/>
        <end position="331"/>
    </location>
</feature>
<feature type="compositionally biased region" description="Basic and acidic residues" evidence="1">
    <location>
        <begin position="46"/>
        <end position="87"/>
    </location>
</feature>
<keyword evidence="3" id="KW-1185">Reference proteome</keyword>
<dbReference type="EMBL" id="AMCV02000031">
    <property type="protein sequence ID" value="TDZ17275.1"/>
    <property type="molecule type" value="Genomic_DNA"/>
</dbReference>
<reference evidence="3" key="2">
    <citation type="journal article" date="2019" name="Mol. Plant Microbe Interact.">
        <title>Genome sequence resources for four phytopathogenic fungi from the Colletotrichum orbiculare species complex.</title>
        <authorList>
            <person name="Gan P."/>
            <person name="Tsushima A."/>
            <person name="Narusaka M."/>
            <person name="Narusaka Y."/>
            <person name="Takano Y."/>
            <person name="Kubo Y."/>
            <person name="Shirasu K."/>
        </authorList>
    </citation>
    <scope>GENOME REANNOTATION</scope>
    <source>
        <strain evidence="3">104-T / ATCC 96160 / CBS 514.97 / LARS 414 / MAFF 240422</strain>
    </source>
</reference>
<organism evidence="2 3">
    <name type="scientific">Colletotrichum orbiculare (strain 104-T / ATCC 96160 / CBS 514.97 / LARS 414 / MAFF 240422)</name>
    <name type="common">Cucumber anthracnose fungus</name>
    <name type="synonym">Colletotrichum lagenarium</name>
    <dbReference type="NCBI Taxonomy" id="1213857"/>
    <lineage>
        <taxon>Eukaryota</taxon>
        <taxon>Fungi</taxon>
        <taxon>Dikarya</taxon>
        <taxon>Ascomycota</taxon>
        <taxon>Pezizomycotina</taxon>
        <taxon>Sordariomycetes</taxon>
        <taxon>Hypocreomycetidae</taxon>
        <taxon>Glomerellales</taxon>
        <taxon>Glomerellaceae</taxon>
        <taxon>Colletotrichum</taxon>
        <taxon>Colletotrichum orbiculare species complex</taxon>
    </lineage>
</organism>
<proteinExistence type="predicted"/>
<dbReference type="AlphaFoldDB" id="A0A484FI74"/>
<evidence type="ECO:0000313" key="3">
    <source>
        <dbReference type="Proteomes" id="UP000014480"/>
    </source>
</evidence>
<feature type="compositionally biased region" description="Polar residues" evidence="1">
    <location>
        <begin position="26"/>
        <end position="44"/>
    </location>
</feature>
<gene>
    <name evidence="2" type="ORF">Cob_v009824</name>
</gene>
<comment type="caution">
    <text evidence="2">The sequence shown here is derived from an EMBL/GenBank/DDBJ whole genome shotgun (WGS) entry which is preliminary data.</text>
</comment>
<evidence type="ECO:0000313" key="2">
    <source>
        <dbReference type="EMBL" id="TDZ17275.1"/>
    </source>
</evidence>
<feature type="compositionally biased region" description="Basic and acidic residues" evidence="1">
    <location>
        <begin position="261"/>
        <end position="295"/>
    </location>
</feature>
<feature type="region of interest" description="Disordered" evidence="1">
    <location>
        <begin position="1"/>
        <end position="130"/>
    </location>
</feature>
<reference evidence="3" key="1">
    <citation type="journal article" date="2013" name="New Phytol.">
        <title>Comparative genomic and transcriptomic analyses reveal the hemibiotrophic stage shift of Colletotrichum fungi.</title>
        <authorList>
            <person name="Gan P."/>
            <person name="Ikeda K."/>
            <person name="Irieda H."/>
            <person name="Narusaka M."/>
            <person name="O'Connell R.J."/>
            <person name="Narusaka Y."/>
            <person name="Takano Y."/>
            <person name="Kubo Y."/>
            <person name="Shirasu K."/>
        </authorList>
    </citation>
    <scope>NUCLEOTIDE SEQUENCE [LARGE SCALE GENOMIC DNA]</scope>
    <source>
        <strain evidence="3">104-T / ATCC 96160 / CBS 514.97 / LARS 414 / MAFF 240422</strain>
    </source>
</reference>
<accession>A0A484FI74</accession>
<dbReference type="Proteomes" id="UP000014480">
    <property type="component" value="Unassembled WGS sequence"/>
</dbReference>
<sequence>MDEDETNASTAEETKEGPKARPTRNGPVTGNQRLPDTSVLSGQNADAERTRESRGHNDLKEKREKAEADKQARQKQAQEDAEAEKKAQSTPARKKRHDKQQKDLRRRMAEQEHDNAHRQNAQNDDHDDDEPTALANMILARRPAGIVKRVRRGGRHANTARLELASQFDRRRIKRLEENLDRLLRSMAPGQFQGGTYGAGPAGFPGLHGGFNGENGGGAAIAAPVFYDPQMDVDRPETPILLPPSWQQPSHKSTHPNSAREQAERTARPEQARKPASEEHSPDGSPRREQLRQDQQHTPVWRSRHGQNPRRETRNTPRQDEEDDDDRNSTLRRIMTLCQRLYK</sequence>
<protein>
    <submittedName>
        <fullName evidence="2">Uncharacterized protein</fullName>
    </submittedName>
</protein>